<keyword evidence="2" id="KW-1133">Transmembrane helix</keyword>
<evidence type="ECO:0000256" key="3">
    <source>
        <dbReference type="SAM" id="SignalP"/>
    </source>
</evidence>
<keyword evidence="2" id="KW-0812">Transmembrane</keyword>
<name>A0ABR4D3C6_9HELO</name>
<evidence type="ECO:0008006" key="6">
    <source>
        <dbReference type="Google" id="ProtNLM"/>
    </source>
</evidence>
<dbReference type="Proteomes" id="UP001595075">
    <property type="component" value="Unassembled WGS sequence"/>
</dbReference>
<evidence type="ECO:0000256" key="1">
    <source>
        <dbReference type="SAM" id="MobiDB-lite"/>
    </source>
</evidence>
<feature type="compositionally biased region" description="Low complexity" evidence="1">
    <location>
        <begin position="413"/>
        <end position="423"/>
    </location>
</feature>
<keyword evidence="5" id="KW-1185">Reference proteome</keyword>
<evidence type="ECO:0000313" key="5">
    <source>
        <dbReference type="Proteomes" id="UP001595075"/>
    </source>
</evidence>
<feature type="chain" id="PRO_5046028056" description="Mid2 domain-containing protein" evidence="3">
    <location>
        <begin position="27"/>
        <end position="661"/>
    </location>
</feature>
<feature type="compositionally biased region" description="Low complexity" evidence="1">
    <location>
        <begin position="319"/>
        <end position="334"/>
    </location>
</feature>
<proteinExistence type="predicted"/>
<protein>
    <recommendedName>
        <fullName evidence="6">Mid2 domain-containing protein</fullName>
    </recommendedName>
</protein>
<feature type="compositionally biased region" description="Low complexity" evidence="1">
    <location>
        <begin position="451"/>
        <end position="472"/>
    </location>
</feature>
<accession>A0ABR4D3C6</accession>
<feature type="region of interest" description="Disordered" evidence="1">
    <location>
        <begin position="542"/>
        <end position="576"/>
    </location>
</feature>
<evidence type="ECO:0000313" key="4">
    <source>
        <dbReference type="EMBL" id="KAL2075844.1"/>
    </source>
</evidence>
<sequence length="661" mass="69821">MMFVFAGWRVTIILGFLAGSLGVSRGTDVGLPNDNDRIGVGVQQVVQEQRIVLPTVTVKSTIIISHPKITDGPSLVRRKLGSIKWDAIHNGIQGQKRDMNSCPPSYNLCPKAMKGGCCPEDRVCGTSSCFPKSVASASACGKSGYQACGIPEGGGCCPSDYQCATNGCIPRAGVNDVRTCSADAYLCPASLNYGCCKSGLGCALDGCFATSISTFTYTKTLTTTDESSKPHTLTTTIIATTVLNAPDATETVETDGLRGKTFPSQTAIAKVEATGITDSGLTKPQMGGIIGGAIAILGVILIVAFIIIKRLNRAIRVSEQANSNTHSSSSGNRSSPRKQNIDEMSVDPLMMTASQASGSIRRPYNSHNPSFSTNIEVELEDNSPASPPSFNTQSFSPRSPPHTHYSGGYNPVSSSDSQYSTSSGGHRHHSLESSPPMHHNPNAGYFDIYAQTQAQSQLQPQPQSQPQSQPNPNHRHSQVSQISPLRPNHIRNWSDASSISQTSSAALDIPELDSADGERKIAITSKFSRALHSFGMGSITVRRKSESIPPSPRSVGPLSLSGGPQSPDWVPSPREGLLNIPEAGESRVGLDHGSLNAQFRDVPLVGSEGTFGGGSVRGGTSDGSTLGNSMLGNGTFGEGMIGTRMFGGRAQSYDLGERSRR</sequence>
<organism evidence="4 5">
    <name type="scientific">Oculimacula yallundae</name>
    <dbReference type="NCBI Taxonomy" id="86028"/>
    <lineage>
        <taxon>Eukaryota</taxon>
        <taxon>Fungi</taxon>
        <taxon>Dikarya</taxon>
        <taxon>Ascomycota</taxon>
        <taxon>Pezizomycotina</taxon>
        <taxon>Leotiomycetes</taxon>
        <taxon>Helotiales</taxon>
        <taxon>Ploettnerulaceae</taxon>
        <taxon>Oculimacula</taxon>
    </lineage>
</organism>
<feature type="signal peptide" evidence="3">
    <location>
        <begin position="1"/>
        <end position="26"/>
    </location>
</feature>
<feature type="region of interest" description="Disordered" evidence="1">
    <location>
        <begin position="319"/>
        <end position="340"/>
    </location>
</feature>
<gene>
    <name evidence="4" type="ORF">VTL71DRAFT_787</name>
</gene>
<reference evidence="4 5" key="1">
    <citation type="journal article" date="2024" name="Commun. Biol.">
        <title>Comparative genomic analysis of thermophilic fungi reveals convergent evolutionary adaptations and gene losses.</title>
        <authorList>
            <person name="Steindorff A.S."/>
            <person name="Aguilar-Pontes M.V."/>
            <person name="Robinson A.J."/>
            <person name="Andreopoulos B."/>
            <person name="LaButti K."/>
            <person name="Kuo A."/>
            <person name="Mondo S."/>
            <person name="Riley R."/>
            <person name="Otillar R."/>
            <person name="Haridas S."/>
            <person name="Lipzen A."/>
            <person name="Grimwood J."/>
            <person name="Schmutz J."/>
            <person name="Clum A."/>
            <person name="Reid I.D."/>
            <person name="Moisan M.C."/>
            <person name="Butler G."/>
            <person name="Nguyen T.T.M."/>
            <person name="Dewar K."/>
            <person name="Conant G."/>
            <person name="Drula E."/>
            <person name="Henrissat B."/>
            <person name="Hansel C."/>
            <person name="Singer S."/>
            <person name="Hutchinson M.I."/>
            <person name="de Vries R.P."/>
            <person name="Natvig D.O."/>
            <person name="Powell A.J."/>
            <person name="Tsang A."/>
            <person name="Grigoriev I.V."/>
        </authorList>
    </citation>
    <scope>NUCLEOTIDE SEQUENCE [LARGE SCALE GENOMIC DNA]</scope>
    <source>
        <strain evidence="4 5">CBS 494.80</strain>
    </source>
</reference>
<keyword evidence="3" id="KW-0732">Signal</keyword>
<feature type="region of interest" description="Disordered" evidence="1">
    <location>
        <begin position="380"/>
        <end position="482"/>
    </location>
</feature>
<keyword evidence="2" id="KW-0472">Membrane</keyword>
<feature type="transmembrane region" description="Helical" evidence="2">
    <location>
        <begin position="286"/>
        <end position="308"/>
    </location>
</feature>
<evidence type="ECO:0000256" key="2">
    <source>
        <dbReference type="SAM" id="Phobius"/>
    </source>
</evidence>
<dbReference type="EMBL" id="JAZHXI010000001">
    <property type="protein sequence ID" value="KAL2075844.1"/>
    <property type="molecule type" value="Genomic_DNA"/>
</dbReference>
<comment type="caution">
    <text evidence="4">The sequence shown here is derived from an EMBL/GenBank/DDBJ whole genome shotgun (WGS) entry which is preliminary data.</text>
</comment>
<feature type="compositionally biased region" description="Polar residues" evidence="1">
    <location>
        <begin position="388"/>
        <end position="397"/>
    </location>
</feature>